<dbReference type="GO" id="GO:0015288">
    <property type="term" value="F:porin activity"/>
    <property type="evidence" value="ECO:0007669"/>
    <property type="project" value="TreeGrafter"/>
</dbReference>
<keyword evidence="8" id="KW-0732">Signal</keyword>
<dbReference type="InterPro" id="IPR051906">
    <property type="entry name" value="TolC-like"/>
</dbReference>
<comment type="similarity">
    <text evidence="2">Belongs to the outer membrane factor (OMF) (TC 1.B.17) family.</text>
</comment>
<dbReference type="GO" id="GO:1990281">
    <property type="term" value="C:efflux pump complex"/>
    <property type="evidence" value="ECO:0007669"/>
    <property type="project" value="TreeGrafter"/>
</dbReference>
<dbReference type="SUPFAM" id="SSF56954">
    <property type="entry name" value="Outer membrane efflux proteins (OEP)"/>
    <property type="match status" value="1"/>
</dbReference>
<evidence type="ECO:0000313" key="9">
    <source>
        <dbReference type="EMBL" id="GGB37435.1"/>
    </source>
</evidence>
<reference evidence="9" key="1">
    <citation type="journal article" date="2014" name="Int. J. Syst. Evol. Microbiol.">
        <title>Complete genome sequence of Corynebacterium casei LMG S-19264T (=DSM 44701T), isolated from a smear-ripened cheese.</title>
        <authorList>
            <consortium name="US DOE Joint Genome Institute (JGI-PGF)"/>
            <person name="Walter F."/>
            <person name="Albersmeier A."/>
            <person name="Kalinowski J."/>
            <person name="Ruckert C."/>
        </authorList>
    </citation>
    <scope>NUCLEOTIDE SEQUENCE</scope>
    <source>
        <strain evidence="9">CGMCC 1.15330</strain>
    </source>
</reference>
<evidence type="ECO:0000313" key="10">
    <source>
        <dbReference type="Proteomes" id="UP000623067"/>
    </source>
</evidence>
<dbReference type="Pfam" id="PF02321">
    <property type="entry name" value="OEP"/>
    <property type="match status" value="1"/>
</dbReference>
<gene>
    <name evidence="9" type="ORF">GCM10011380_28490</name>
</gene>
<evidence type="ECO:0000256" key="2">
    <source>
        <dbReference type="ARBA" id="ARBA00007613"/>
    </source>
</evidence>
<evidence type="ECO:0000256" key="4">
    <source>
        <dbReference type="ARBA" id="ARBA00022452"/>
    </source>
</evidence>
<dbReference type="PANTHER" id="PTHR30026">
    <property type="entry name" value="OUTER MEMBRANE PROTEIN TOLC"/>
    <property type="match status" value="1"/>
</dbReference>
<evidence type="ECO:0000256" key="6">
    <source>
        <dbReference type="ARBA" id="ARBA00023136"/>
    </source>
</evidence>
<keyword evidence="10" id="KW-1185">Reference proteome</keyword>
<keyword evidence="4" id="KW-1134">Transmembrane beta strand</keyword>
<keyword evidence="6" id="KW-0472">Membrane</keyword>
<feature type="signal peptide" evidence="8">
    <location>
        <begin position="1"/>
        <end position="28"/>
    </location>
</feature>
<organism evidence="9 10">
    <name type="scientific">Sphingomonas metalli</name>
    <dbReference type="NCBI Taxonomy" id="1779358"/>
    <lineage>
        <taxon>Bacteria</taxon>
        <taxon>Pseudomonadati</taxon>
        <taxon>Pseudomonadota</taxon>
        <taxon>Alphaproteobacteria</taxon>
        <taxon>Sphingomonadales</taxon>
        <taxon>Sphingomonadaceae</taxon>
        <taxon>Sphingomonas</taxon>
    </lineage>
</organism>
<sequence length="418" mass="44940">MRLRVMRIGRLHAATGAMLVLVAQPATAQPLTLQQALEKARASEPGLAGRNAQLRAARSAADAADALPDPKLDLALQNVPVTRDEAFSLTRDFMTMRSVGVTQDIPNLAKRHARLGRAQADIAAAQTAAAVTAKDVRTMTALAWVDLYFAERRLAILDLLDRSIDDIAGTVAARVTSGSARPSQGLEPKQLKANVADRRDELAVEIARAKAELGRWTGDPDPSATGAPPEWTIDPDRLVAQIDGLPELQALDAATAQADADVRLARAEKRPDFSVSLSYGNREPSFSDMVSVGVSIGLPLFAKHRQDPIIAARAEQANAARLARAGAERELRAKLLGDLAEHRAHHERYKRAKDVLVPLAVERAKLDQASYAAGRVDLGTALGMTVAVADAEIDELDREAMVVRDGIRINLTYGNTPQ</sequence>
<evidence type="ECO:0000256" key="7">
    <source>
        <dbReference type="ARBA" id="ARBA00023237"/>
    </source>
</evidence>
<protein>
    <submittedName>
        <fullName evidence="9">Heavy metal RND transporter</fullName>
    </submittedName>
</protein>
<dbReference type="InterPro" id="IPR003423">
    <property type="entry name" value="OMP_efflux"/>
</dbReference>
<dbReference type="RefSeq" id="WP_188659492.1">
    <property type="nucleotide sequence ID" value="NZ_BMIH01000004.1"/>
</dbReference>
<dbReference type="EMBL" id="BMIH01000004">
    <property type="protein sequence ID" value="GGB37435.1"/>
    <property type="molecule type" value="Genomic_DNA"/>
</dbReference>
<reference evidence="9" key="2">
    <citation type="submission" date="2020-09" db="EMBL/GenBank/DDBJ databases">
        <authorList>
            <person name="Sun Q."/>
            <person name="Zhou Y."/>
        </authorList>
    </citation>
    <scope>NUCLEOTIDE SEQUENCE</scope>
    <source>
        <strain evidence="9">CGMCC 1.15330</strain>
    </source>
</reference>
<keyword evidence="3" id="KW-0813">Transport</keyword>
<dbReference type="PANTHER" id="PTHR30026:SF20">
    <property type="entry name" value="OUTER MEMBRANE PROTEIN TOLC"/>
    <property type="match status" value="1"/>
</dbReference>
<keyword evidence="7" id="KW-0998">Cell outer membrane</keyword>
<evidence type="ECO:0000256" key="1">
    <source>
        <dbReference type="ARBA" id="ARBA00004442"/>
    </source>
</evidence>
<evidence type="ECO:0000256" key="3">
    <source>
        <dbReference type="ARBA" id="ARBA00022448"/>
    </source>
</evidence>
<evidence type="ECO:0000256" key="8">
    <source>
        <dbReference type="SAM" id="SignalP"/>
    </source>
</evidence>
<dbReference type="Proteomes" id="UP000623067">
    <property type="component" value="Unassembled WGS sequence"/>
</dbReference>
<dbReference type="Gene3D" id="1.20.1600.10">
    <property type="entry name" value="Outer membrane efflux proteins (OEP)"/>
    <property type="match status" value="1"/>
</dbReference>
<evidence type="ECO:0000256" key="5">
    <source>
        <dbReference type="ARBA" id="ARBA00022692"/>
    </source>
</evidence>
<comment type="subcellular location">
    <subcellularLocation>
        <location evidence="1">Cell outer membrane</location>
    </subcellularLocation>
</comment>
<comment type="caution">
    <text evidence="9">The sequence shown here is derived from an EMBL/GenBank/DDBJ whole genome shotgun (WGS) entry which is preliminary data.</text>
</comment>
<dbReference type="GO" id="GO:0009279">
    <property type="term" value="C:cell outer membrane"/>
    <property type="evidence" value="ECO:0007669"/>
    <property type="project" value="UniProtKB-SubCell"/>
</dbReference>
<feature type="chain" id="PRO_5038009444" evidence="8">
    <location>
        <begin position="29"/>
        <end position="418"/>
    </location>
</feature>
<proteinExistence type="inferred from homology"/>
<dbReference type="AlphaFoldDB" id="A0A916WXH5"/>
<name>A0A916WXH5_9SPHN</name>
<keyword evidence="5" id="KW-0812">Transmembrane</keyword>
<dbReference type="GO" id="GO:0015562">
    <property type="term" value="F:efflux transmembrane transporter activity"/>
    <property type="evidence" value="ECO:0007669"/>
    <property type="project" value="InterPro"/>
</dbReference>
<accession>A0A916WXH5</accession>